<keyword evidence="1" id="KW-1133">Transmembrane helix</keyword>
<dbReference type="PANTHER" id="PTHR38409:SF1">
    <property type="entry name" value="MITOCHONDRIAL ADAPTER PROTEIN MCP1"/>
    <property type="match status" value="1"/>
</dbReference>
<feature type="transmembrane region" description="Helical" evidence="1">
    <location>
        <begin position="230"/>
        <end position="249"/>
    </location>
</feature>
<feature type="transmembrane region" description="Helical" evidence="1">
    <location>
        <begin position="172"/>
        <end position="194"/>
    </location>
</feature>
<evidence type="ECO:0000256" key="1">
    <source>
        <dbReference type="SAM" id="Phobius"/>
    </source>
</evidence>
<protein>
    <recommendedName>
        <fullName evidence="4">Mitochondrial adapter protein MCP1 transmembrane domain-containing protein</fullName>
    </recommendedName>
</protein>
<name>A0A8H5B7I9_9AGAR</name>
<comment type="caution">
    <text evidence="2">The sequence shown here is derived from an EMBL/GenBank/DDBJ whole genome shotgun (WGS) entry which is preliminary data.</text>
</comment>
<evidence type="ECO:0000313" key="3">
    <source>
        <dbReference type="Proteomes" id="UP000567179"/>
    </source>
</evidence>
<dbReference type="EMBL" id="JAACJJ010000031">
    <property type="protein sequence ID" value="KAF5318003.1"/>
    <property type="molecule type" value="Genomic_DNA"/>
</dbReference>
<dbReference type="OrthoDB" id="10259513at2759"/>
<dbReference type="Proteomes" id="UP000567179">
    <property type="component" value="Unassembled WGS sequence"/>
</dbReference>
<sequence length="275" mass="30169">MLLDLGKLRARALPILTKTAHISAPFITTFLLIHLSAPAVASIGGSSLASSTMLLGREYYQTALGEPLLVLFPIVTHSSAGILKRLLYLLSSSPEEPTLFDMPKPSRFSLPRSLTSALSLTSQLLLLLLPIHYLTHRAHPTLDLVSIDAVGPSELDYEFVKTGLRTWPVRSWMIYSGLVGAGAVHVIEGMRVIYNTWVAPRRREQAAGKEGEKNAVRSTHAISRLPKLRIMFALLGIATPVLAGLYVISSEPAYTFASLVERYSAAFEQSFVFRI</sequence>
<accession>A0A8H5B7I9</accession>
<dbReference type="InterPro" id="IPR039960">
    <property type="entry name" value="MCP1"/>
</dbReference>
<dbReference type="GO" id="GO:0055088">
    <property type="term" value="P:lipid homeostasis"/>
    <property type="evidence" value="ECO:0007669"/>
    <property type="project" value="InterPro"/>
</dbReference>
<dbReference type="PANTHER" id="PTHR38409">
    <property type="entry name" value="MDM10-COMPLEMENTING PROTEIN 1"/>
    <property type="match status" value="1"/>
</dbReference>
<organism evidence="2 3">
    <name type="scientific">Psilocybe cf. subviscida</name>
    <dbReference type="NCBI Taxonomy" id="2480587"/>
    <lineage>
        <taxon>Eukaryota</taxon>
        <taxon>Fungi</taxon>
        <taxon>Dikarya</taxon>
        <taxon>Basidiomycota</taxon>
        <taxon>Agaricomycotina</taxon>
        <taxon>Agaricomycetes</taxon>
        <taxon>Agaricomycetidae</taxon>
        <taxon>Agaricales</taxon>
        <taxon>Agaricineae</taxon>
        <taxon>Strophariaceae</taxon>
        <taxon>Psilocybe</taxon>
    </lineage>
</organism>
<evidence type="ECO:0008006" key="4">
    <source>
        <dbReference type="Google" id="ProtNLM"/>
    </source>
</evidence>
<keyword evidence="3" id="KW-1185">Reference proteome</keyword>
<keyword evidence="1" id="KW-0812">Transmembrane</keyword>
<proteinExistence type="predicted"/>
<evidence type="ECO:0000313" key="2">
    <source>
        <dbReference type="EMBL" id="KAF5318003.1"/>
    </source>
</evidence>
<dbReference type="AlphaFoldDB" id="A0A8H5B7I9"/>
<keyword evidence="1" id="KW-0472">Membrane</keyword>
<reference evidence="2 3" key="1">
    <citation type="journal article" date="2020" name="ISME J.">
        <title>Uncovering the hidden diversity of litter-decomposition mechanisms in mushroom-forming fungi.</title>
        <authorList>
            <person name="Floudas D."/>
            <person name="Bentzer J."/>
            <person name="Ahren D."/>
            <person name="Johansson T."/>
            <person name="Persson P."/>
            <person name="Tunlid A."/>
        </authorList>
    </citation>
    <scope>NUCLEOTIDE SEQUENCE [LARGE SCALE GENOMIC DNA]</scope>
    <source>
        <strain evidence="2 3">CBS 101986</strain>
    </source>
</reference>
<gene>
    <name evidence="2" type="ORF">D9619_012273</name>
</gene>